<keyword evidence="3" id="KW-0732">Signal</keyword>
<dbReference type="Proteomes" id="UP001583193">
    <property type="component" value="Unassembled WGS sequence"/>
</dbReference>
<sequence>MIVPEFILALALSEWVLAKKYLTEFECWAKHDGVEWSLAHTYFANMGGFLIRFRDDEKDHYMSEEGNSERQSAISEREVFVEQDVEAGVRVSRRSSIQTDRITLQNESEATMTEPDAPQVIVCPKEDLQAPQRSPSSNTISEERSKHKQRSDFVSYLNSSKLWIDQHESTMLLWQRYLGLDWHIDEQNQKAMRLALQEDSSEHSGKRLLLWYSNIRVLQGNVWYVDAPQLLLAREIGLIDKLPVLSAAQLDDQNKDNFLVRSIALAQVSWLVVEVIVRRAQGLPVAQIEVVTLAFSACSLFTYLLLWNKPQDVQVATETTAARRPEVHEIKSMAAAAPATFGPYRTMPFMAGNAIHNRGEIEYGIQTGLVLGGTLFGGLHCLSWNSHFPTSAERILWRVSCLIVTAGPTTIGLVWNGLAISLRSLPQMALKWRHATITIFSHICALIYLAARVYLTVEMLRALAFSPPATFLQVDWSRYLPHLM</sequence>
<accession>A0ABR3XJY4</accession>
<keyword evidence="2" id="KW-1133">Transmembrane helix</keyword>
<feature type="transmembrane region" description="Helical" evidence="2">
    <location>
        <begin position="435"/>
        <end position="455"/>
    </location>
</feature>
<dbReference type="PANTHER" id="PTHR35043">
    <property type="entry name" value="TRANSCRIPTION FACTOR DOMAIN-CONTAINING PROTEIN"/>
    <property type="match status" value="1"/>
</dbReference>
<feature type="signal peptide" evidence="3">
    <location>
        <begin position="1"/>
        <end position="18"/>
    </location>
</feature>
<feature type="compositionally biased region" description="Polar residues" evidence="1">
    <location>
        <begin position="131"/>
        <end position="140"/>
    </location>
</feature>
<evidence type="ECO:0000256" key="1">
    <source>
        <dbReference type="SAM" id="MobiDB-lite"/>
    </source>
</evidence>
<proteinExistence type="predicted"/>
<dbReference type="EMBL" id="JAVDPF010000016">
    <property type="protein sequence ID" value="KAL1876027.1"/>
    <property type="molecule type" value="Genomic_DNA"/>
</dbReference>
<evidence type="ECO:0000313" key="5">
    <source>
        <dbReference type="Proteomes" id="UP001583193"/>
    </source>
</evidence>
<evidence type="ECO:0000256" key="3">
    <source>
        <dbReference type="SAM" id="SignalP"/>
    </source>
</evidence>
<dbReference type="PANTHER" id="PTHR35043:SF7">
    <property type="entry name" value="TRANSCRIPTION FACTOR DOMAIN-CONTAINING PROTEIN"/>
    <property type="match status" value="1"/>
</dbReference>
<protein>
    <submittedName>
        <fullName evidence="4">Uncharacterized protein</fullName>
    </submittedName>
</protein>
<keyword evidence="5" id="KW-1185">Reference proteome</keyword>
<gene>
    <name evidence="4" type="ORF">Plec18167_005288</name>
</gene>
<feature type="region of interest" description="Disordered" evidence="1">
    <location>
        <begin position="127"/>
        <end position="146"/>
    </location>
</feature>
<reference evidence="4 5" key="1">
    <citation type="journal article" date="2024" name="IMA Fungus">
        <title>IMA Genome - F19 : A genome assembly and annotation guide to empower mycologists, including annotated draft genome sequences of Ceratocystis pirilliformis, Diaporthe australafricana, Fusarium ophioides, Paecilomyces lecythidis, and Sporothrix stenoceras.</title>
        <authorList>
            <person name="Aylward J."/>
            <person name="Wilson A.M."/>
            <person name="Visagie C.M."/>
            <person name="Spraker J."/>
            <person name="Barnes I."/>
            <person name="Buitendag C."/>
            <person name="Ceriani C."/>
            <person name="Del Mar Angel L."/>
            <person name="du Plessis D."/>
            <person name="Fuchs T."/>
            <person name="Gasser K."/>
            <person name="Kramer D."/>
            <person name="Li W."/>
            <person name="Munsamy K."/>
            <person name="Piso A."/>
            <person name="Price J.L."/>
            <person name="Sonnekus B."/>
            <person name="Thomas C."/>
            <person name="van der Nest A."/>
            <person name="van Dijk A."/>
            <person name="van Heerden A."/>
            <person name="van Vuuren N."/>
            <person name="Yilmaz N."/>
            <person name="Duong T.A."/>
            <person name="van der Merwe N.A."/>
            <person name="Wingfield M.J."/>
            <person name="Wingfield B.D."/>
        </authorList>
    </citation>
    <scope>NUCLEOTIDE SEQUENCE [LARGE SCALE GENOMIC DNA]</scope>
    <source>
        <strain evidence="4 5">CMW 18167</strain>
    </source>
</reference>
<comment type="caution">
    <text evidence="4">The sequence shown here is derived from an EMBL/GenBank/DDBJ whole genome shotgun (WGS) entry which is preliminary data.</text>
</comment>
<feature type="transmembrane region" description="Helical" evidence="2">
    <location>
        <begin position="288"/>
        <end position="306"/>
    </location>
</feature>
<evidence type="ECO:0000256" key="2">
    <source>
        <dbReference type="SAM" id="Phobius"/>
    </source>
</evidence>
<feature type="chain" id="PRO_5047208286" evidence="3">
    <location>
        <begin position="19"/>
        <end position="484"/>
    </location>
</feature>
<keyword evidence="2" id="KW-0812">Transmembrane</keyword>
<organism evidence="4 5">
    <name type="scientific">Paecilomyces lecythidis</name>
    <dbReference type="NCBI Taxonomy" id="3004212"/>
    <lineage>
        <taxon>Eukaryota</taxon>
        <taxon>Fungi</taxon>
        <taxon>Dikarya</taxon>
        <taxon>Ascomycota</taxon>
        <taxon>Pezizomycotina</taxon>
        <taxon>Eurotiomycetes</taxon>
        <taxon>Eurotiomycetidae</taxon>
        <taxon>Eurotiales</taxon>
        <taxon>Thermoascaceae</taxon>
        <taxon>Paecilomyces</taxon>
    </lineage>
</organism>
<keyword evidence="2" id="KW-0472">Membrane</keyword>
<feature type="transmembrane region" description="Helical" evidence="2">
    <location>
        <begin position="395"/>
        <end position="415"/>
    </location>
</feature>
<name>A0ABR3XJY4_9EURO</name>
<evidence type="ECO:0000313" key="4">
    <source>
        <dbReference type="EMBL" id="KAL1876027.1"/>
    </source>
</evidence>